<comment type="caution">
    <text evidence="2">The sequence shown here is derived from an EMBL/GenBank/DDBJ whole genome shotgun (WGS) entry which is preliminary data.</text>
</comment>
<dbReference type="Gene3D" id="3.50.50.60">
    <property type="entry name" value="FAD/NAD(P)-binding domain"/>
    <property type="match status" value="1"/>
</dbReference>
<dbReference type="InterPro" id="IPR050407">
    <property type="entry name" value="Geranylgeranyl_reductase"/>
</dbReference>
<proteinExistence type="predicted"/>
<name>A0ABV3XZ33_9ACTN</name>
<evidence type="ECO:0000313" key="3">
    <source>
        <dbReference type="Proteomes" id="UP001560267"/>
    </source>
</evidence>
<dbReference type="InterPro" id="IPR036188">
    <property type="entry name" value="FAD/NAD-bd_sf"/>
</dbReference>
<dbReference type="RefSeq" id="WP_298404014.1">
    <property type="nucleotide sequence ID" value="NZ_JBFSHR010000003.1"/>
</dbReference>
<dbReference type="PANTHER" id="PTHR42685:SF22">
    <property type="entry name" value="CONDITIONED MEDIUM FACTOR RECEPTOR 1"/>
    <property type="match status" value="1"/>
</dbReference>
<dbReference type="Pfam" id="PF01494">
    <property type="entry name" value="FAD_binding_3"/>
    <property type="match status" value="1"/>
</dbReference>
<evidence type="ECO:0000259" key="1">
    <source>
        <dbReference type="Pfam" id="PF01494"/>
    </source>
</evidence>
<keyword evidence="3" id="KW-1185">Reference proteome</keyword>
<accession>A0ABV3XZ33</accession>
<dbReference type="EMBL" id="JBFSHR010000003">
    <property type="protein sequence ID" value="MEX6428567.1"/>
    <property type="molecule type" value="Genomic_DNA"/>
</dbReference>
<evidence type="ECO:0000313" key="2">
    <source>
        <dbReference type="EMBL" id="MEX6428567.1"/>
    </source>
</evidence>
<protein>
    <submittedName>
        <fullName evidence="2">Geranylgeranyl reductase family protein</fullName>
    </submittedName>
</protein>
<dbReference type="SUPFAM" id="SSF51905">
    <property type="entry name" value="FAD/NAD(P)-binding domain"/>
    <property type="match status" value="1"/>
</dbReference>
<dbReference type="PANTHER" id="PTHR42685">
    <property type="entry name" value="GERANYLGERANYL DIPHOSPHATE REDUCTASE"/>
    <property type="match status" value="1"/>
</dbReference>
<dbReference type="InterPro" id="IPR011777">
    <property type="entry name" value="Geranylgeranyl_Rdtase_fam"/>
</dbReference>
<sequence length="420" mass="45596">MNKNIVDELSADVVVVGGGPSGAATALWLAIRGISVIVVEKKQFPRAKTCGDGLTPRAVVQLEAMGLQPMLNGQHKYLGLRAIAHGRSYELPWPNLPNYPDYGYVVRRSVLDQAVLGRAAEAGASVLYQHEAVEVSRDADAIESLRVRDLSAGHELTVRAKVYVLAEGSNARLARSLGALRDVNKPLGLAIRGYYTTDRSSEDWIESHLDLRDEDSAVIPGYGWIFPAGDGTANVGFGLLSNSQRWRKMNTTHALERFVALTKGEWHFPEEAGTTGATGGKLPMGFSVNPRSGPNFLLVGDAAASINPFNGEGISYAYETGRLAANAITQSLGTRNPRPIVDFSRSLDAHYAGYYAVGRLFVKAISDPRLMSPGVWLTMRSKATMAPVVAIMANLMTQGSSSRIEQIYRITQQLRDRLPN</sequence>
<dbReference type="NCBIfam" id="TIGR02032">
    <property type="entry name" value="GG-red-SF"/>
    <property type="match status" value="1"/>
</dbReference>
<dbReference type="Proteomes" id="UP001560267">
    <property type="component" value="Unassembled WGS sequence"/>
</dbReference>
<reference evidence="2 3" key="1">
    <citation type="submission" date="2024-07" db="EMBL/GenBank/DDBJ databases">
        <title>Draft Genome Sequence of Ferrimicrobium acidiphilum Strain YE2023, Isolated from a Pulp of Bioleach Reactor.</title>
        <authorList>
            <person name="Elkina Y.A."/>
            <person name="Bulaeva A.G."/>
            <person name="Beletsky A.V."/>
            <person name="Mardanov A.V."/>
        </authorList>
    </citation>
    <scope>NUCLEOTIDE SEQUENCE [LARGE SCALE GENOMIC DNA]</scope>
    <source>
        <strain evidence="2 3">YE2023</strain>
    </source>
</reference>
<dbReference type="InterPro" id="IPR002938">
    <property type="entry name" value="FAD-bd"/>
</dbReference>
<dbReference type="PRINTS" id="PR00420">
    <property type="entry name" value="RNGMNOXGNASE"/>
</dbReference>
<organism evidence="2 3">
    <name type="scientific">Ferrimicrobium acidiphilum</name>
    <dbReference type="NCBI Taxonomy" id="121039"/>
    <lineage>
        <taxon>Bacteria</taxon>
        <taxon>Bacillati</taxon>
        <taxon>Actinomycetota</taxon>
        <taxon>Acidimicrobiia</taxon>
        <taxon>Acidimicrobiales</taxon>
        <taxon>Acidimicrobiaceae</taxon>
        <taxon>Ferrimicrobium</taxon>
    </lineage>
</organism>
<gene>
    <name evidence="2" type="ORF">AB6A68_01765</name>
</gene>
<feature type="domain" description="FAD-binding" evidence="1">
    <location>
        <begin position="11"/>
        <end position="180"/>
    </location>
</feature>